<accession>A0A2I2FUG6</accession>
<organism evidence="5 6">
    <name type="scientific">Aspergillus steynii IBT 23096</name>
    <dbReference type="NCBI Taxonomy" id="1392250"/>
    <lineage>
        <taxon>Eukaryota</taxon>
        <taxon>Fungi</taxon>
        <taxon>Dikarya</taxon>
        <taxon>Ascomycota</taxon>
        <taxon>Pezizomycotina</taxon>
        <taxon>Eurotiomycetes</taxon>
        <taxon>Eurotiomycetidae</taxon>
        <taxon>Eurotiales</taxon>
        <taxon>Aspergillaceae</taxon>
        <taxon>Aspergillus</taxon>
        <taxon>Aspergillus subgen. Circumdati</taxon>
    </lineage>
</organism>
<feature type="region of interest" description="Disordered" evidence="4">
    <location>
        <begin position="158"/>
        <end position="177"/>
    </location>
</feature>
<evidence type="ECO:0008006" key="7">
    <source>
        <dbReference type="Google" id="ProtNLM"/>
    </source>
</evidence>
<dbReference type="RefSeq" id="XP_024699566.1">
    <property type="nucleotide sequence ID" value="XM_024855115.1"/>
</dbReference>
<proteinExistence type="predicted"/>
<dbReference type="InterPro" id="IPR017907">
    <property type="entry name" value="Znf_RING_CS"/>
</dbReference>
<dbReference type="VEuPathDB" id="FungiDB:P170DRAFT_513479"/>
<dbReference type="PANTHER" id="PTHR28042">
    <property type="entry name" value="E3 UBIQUITIN-PROTEIN LIGASE COMPLEX SLX5-SLX8 SUBUNIT SLX5"/>
    <property type="match status" value="1"/>
</dbReference>
<evidence type="ECO:0000256" key="2">
    <source>
        <dbReference type="ARBA" id="ARBA00022771"/>
    </source>
</evidence>
<protein>
    <recommendedName>
        <fullName evidence="7">RING-type domain-containing protein</fullName>
    </recommendedName>
</protein>
<feature type="compositionally biased region" description="Low complexity" evidence="4">
    <location>
        <begin position="75"/>
        <end position="85"/>
    </location>
</feature>
<gene>
    <name evidence="5" type="ORF">P170DRAFT_513479</name>
</gene>
<evidence type="ECO:0000256" key="3">
    <source>
        <dbReference type="ARBA" id="ARBA00022833"/>
    </source>
</evidence>
<evidence type="ECO:0000313" key="5">
    <source>
        <dbReference type="EMBL" id="PLB44264.1"/>
    </source>
</evidence>
<keyword evidence="2" id="KW-0863">Zinc-finger</keyword>
<sequence length="373" mass="40984">MASTNTEASPTPPATAFLPFFRTLPPLLPIHSWVSGPSAMNNDPGVQFVAARPRKRDHREMSQSHGRPPWRPEAEASSSSAHPRPSSSPPRPRYAGDGLDFRRPAPSASQDSIIDLTNEPDSPPQTFHSRLPARHSQIRRPRPPRFGRDIMAEVVDLEEEPEPSGSGQADAPSSPEVQFISASVRPPPSREPTFETNLLHMLRFHDPMIHGVPNRDVFRDEVARRARRMARHPPLDVDTVWVGGSGGAIDLTNFPLDMDYVLQSLTTPDRGPPPNAYKPPSPAPEGFTRTAGEDEVVCCPNCDAELGTGDETKQQIWVAKQCGHVYCGECATHRSKSSAKKAATQRVKPFSKCQVSDCAKSVSAPRAMFQIYL</sequence>
<keyword evidence="6" id="KW-1185">Reference proteome</keyword>
<dbReference type="PROSITE" id="PS00518">
    <property type="entry name" value="ZF_RING_1"/>
    <property type="match status" value="1"/>
</dbReference>
<dbReference type="GO" id="GO:0033768">
    <property type="term" value="C:SUMO-targeted ubiquitin ligase complex"/>
    <property type="evidence" value="ECO:0007669"/>
    <property type="project" value="TreeGrafter"/>
</dbReference>
<dbReference type="AlphaFoldDB" id="A0A2I2FUG6"/>
<dbReference type="Proteomes" id="UP000234275">
    <property type="component" value="Unassembled WGS sequence"/>
</dbReference>
<dbReference type="PANTHER" id="PTHR28042:SF1">
    <property type="entry name" value="E3 UBIQUITIN-PROTEIN LIGASE COMPLEX SLX5-SLX8 SUBUNIT SLX5"/>
    <property type="match status" value="1"/>
</dbReference>
<evidence type="ECO:0000256" key="1">
    <source>
        <dbReference type="ARBA" id="ARBA00022723"/>
    </source>
</evidence>
<feature type="compositionally biased region" description="Basic residues" evidence="4">
    <location>
        <begin position="131"/>
        <end position="144"/>
    </location>
</feature>
<dbReference type="STRING" id="1392250.A0A2I2FUG6"/>
<dbReference type="InterPro" id="IPR038886">
    <property type="entry name" value="E3_SLX5/Rfp1"/>
</dbReference>
<comment type="caution">
    <text evidence="5">The sequence shown here is derived from an EMBL/GenBank/DDBJ whole genome shotgun (WGS) entry which is preliminary data.</text>
</comment>
<reference evidence="5 6" key="1">
    <citation type="submission" date="2016-12" db="EMBL/GenBank/DDBJ databases">
        <title>The genomes of Aspergillus section Nigri reveals drivers in fungal speciation.</title>
        <authorList>
            <consortium name="DOE Joint Genome Institute"/>
            <person name="Vesth T.C."/>
            <person name="Nybo J."/>
            <person name="Theobald S."/>
            <person name="Brandl J."/>
            <person name="Frisvad J.C."/>
            <person name="Nielsen K.F."/>
            <person name="Lyhne E.K."/>
            <person name="Kogle M.E."/>
            <person name="Kuo A."/>
            <person name="Riley R."/>
            <person name="Clum A."/>
            <person name="Nolan M."/>
            <person name="Lipzen A."/>
            <person name="Salamov A."/>
            <person name="Henrissat B."/>
            <person name="Wiebenga A."/>
            <person name="De Vries R.P."/>
            <person name="Grigoriev I.V."/>
            <person name="Mortensen U.H."/>
            <person name="Andersen M.R."/>
            <person name="Baker S.E."/>
        </authorList>
    </citation>
    <scope>NUCLEOTIDE SEQUENCE [LARGE SCALE GENOMIC DNA]</scope>
    <source>
        <strain evidence="5 6">IBT 23096</strain>
    </source>
</reference>
<dbReference type="GO" id="GO:0004842">
    <property type="term" value="F:ubiquitin-protein transferase activity"/>
    <property type="evidence" value="ECO:0007669"/>
    <property type="project" value="TreeGrafter"/>
</dbReference>
<dbReference type="GO" id="GO:0008270">
    <property type="term" value="F:zinc ion binding"/>
    <property type="evidence" value="ECO:0007669"/>
    <property type="project" value="UniProtKB-KW"/>
</dbReference>
<dbReference type="GeneID" id="36562821"/>
<feature type="compositionally biased region" description="Pro residues" evidence="4">
    <location>
        <begin position="270"/>
        <end position="283"/>
    </location>
</feature>
<keyword evidence="1" id="KW-0479">Metal-binding</keyword>
<feature type="region of interest" description="Disordered" evidence="4">
    <location>
        <begin position="51"/>
        <end position="144"/>
    </location>
</feature>
<evidence type="ECO:0000256" key="4">
    <source>
        <dbReference type="SAM" id="MobiDB-lite"/>
    </source>
</evidence>
<dbReference type="EMBL" id="MSFO01000009">
    <property type="protein sequence ID" value="PLB44264.1"/>
    <property type="molecule type" value="Genomic_DNA"/>
</dbReference>
<evidence type="ECO:0000313" key="6">
    <source>
        <dbReference type="Proteomes" id="UP000234275"/>
    </source>
</evidence>
<dbReference type="OrthoDB" id="2398441at2759"/>
<feature type="region of interest" description="Disordered" evidence="4">
    <location>
        <begin position="266"/>
        <end position="287"/>
    </location>
</feature>
<name>A0A2I2FUG6_9EURO</name>
<keyword evidence="3" id="KW-0862">Zinc</keyword>